<evidence type="ECO:0008006" key="3">
    <source>
        <dbReference type="Google" id="ProtNLM"/>
    </source>
</evidence>
<gene>
    <name evidence="1" type="ORF">ACGFYS_21035</name>
</gene>
<reference evidence="1 2" key="1">
    <citation type="submission" date="2024-10" db="EMBL/GenBank/DDBJ databases">
        <title>The Natural Products Discovery Center: Release of the First 8490 Sequenced Strains for Exploring Actinobacteria Biosynthetic Diversity.</title>
        <authorList>
            <person name="Kalkreuter E."/>
            <person name="Kautsar S.A."/>
            <person name="Yang D."/>
            <person name="Bader C.D."/>
            <person name="Teijaro C.N."/>
            <person name="Fluegel L."/>
            <person name="Davis C.M."/>
            <person name="Simpson J.R."/>
            <person name="Lauterbach L."/>
            <person name="Steele A.D."/>
            <person name="Gui C."/>
            <person name="Meng S."/>
            <person name="Li G."/>
            <person name="Viehrig K."/>
            <person name="Ye F."/>
            <person name="Su P."/>
            <person name="Kiefer A.F."/>
            <person name="Nichols A."/>
            <person name="Cepeda A.J."/>
            <person name="Yan W."/>
            <person name="Fan B."/>
            <person name="Jiang Y."/>
            <person name="Adhikari A."/>
            <person name="Zheng C.-J."/>
            <person name="Schuster L."/>
            <person name="Cowan T.M."/>
            <person name="Smanski M.J."/>
            <person name="Chevrette M.G."/>
            <person name="De Carvalho L.P.S."/>
            <person name="Shen B."/>
        </authorList>
    </citation>
    <scope>NUCLEOTIDE SEQUENCE [LARGE SCALE GENOMIC DNA]</scope>
    <source>
        <strain evidence="1 2">NPDC048229</strain>
    </source>
</reference>
<proteinExistence type="predicted"/>
<organism evidence="1 2">
    <name type="scientific">Streptomyces omiyaensis</name>
    <dbReference type="NCBI Taxonomy" id="68247"/>
    <lineage>
        <taxon>Bacteria</taxon>
        <taxon>Bacillati</taxon>
        <taxon>Actinomycetota</taxon>
        <taxon>Actinomycetes</taxon>
        <taxon>Kitasatosporales</taxon>
        <taxon>Streptomycetaceae</taxon>
        <taxon>Streptomyces</taxon>
    </lineage>
</organism>
<accession>A0ABW7BV89</accession>
<evidence type="ECO:0000313" key="2">
    <source>
        <dbReference type="Proteomes" id="UP001604282"/>
    </source>
</evidence>
<dbReference type="PANTHER" id="PTHR11440">
    <property type="entry name" value="LECITHIN-CHOLESTEROL ACYLTRANSFERASE-RELATED"/>
    <property type="match status" value="1"/>
</dbReference>
<dbReference type="InterPro" id="IPR029058">
    <property type="entry name" value="AB_hydrolase_fold"/>
</dbReference>
<protein>
    <recommendedName>
        <fullName evidence="3">Lecithin:cholesterol acyltransferase</fullName>
    </recommendedName>
</protein>
<dbReference type="InterPro" id="IPR003386">
    <property type="entry name" value="LACT/PDAT_acylTrfase"/>
</dbReference>
<keyword evidence="2" id="KW-1185">Reference proteome</keyword>
<dbReference type="Proteomes" id="UP001604282">
    <property type="component" value="Unassembled WGS sequence"/>
</dbReference>
<evidence type="ECO:0000313" key="1">
    <source>
        <dbReference type="EMBL" id="MFG3191412.1"/>
    </source>
</evidence>
<dbReference type="SUPFAM" id="SSF53474">
    <property type="entry name" value="alpha/beta-Hydrolases"/>
    <property type="match status" value="1"/>
</dbReference>
<comment type="caution">
    <text evidence="1">The sequence shown here is derived from an EMBL/GenBank/DDBJ whole genome shotgun (WGS) entry which is preliminary data.</text>
</comment>
<dbReference type="Gene3D" id="3.40.50.1820">
    <property type="entry name" value="alpha/beta hydrolase"/>
    <property type="match status" value="1"/>
</dbReference>
<name>A0ABW7BV89_9ACTN</name>
<dbReference type="RefSeq" id="WP_392883341.1">
    <property type="nucleotide sequence ID" value="NZ_JBICZW010000012.1"/>
</dbReference>
<dbReference type="Pfam" id="PF02450">
    <property type="entry name" value="LCAT"/>
    <property type="match status" value="1"/>
</dbReference>
<dbReference type="EMBL" id="JBICZW010000012">
    <property type="protein sequence ID" value="MFG3191412.1"/>
    <property type="molecule type" value="Genomic_DNA"/>
</dbReference>
<sequence length="482" mass="52505">MNRRDVPERQLHDAVVVVPGIMGSALYDVENETPLWGVGRIFQYSARAHGKRLRALAVTDAERAGRTGRVEATGVLNVADWFPGLGHAQPYNALISGLRGAALHKAAVRPFPYDWRLSVAHNGALLAREIRLHLEAWRTHAAHRHHLDRHPEAGPAKVLIVAHSMGGLLAREAVHHGGVRDDVRAVMTVGTPFAGSVKAAVMLNSGKGAPGLIPPEVLREVTPTMPGLYDLLPAYRCHEEGADMREPGLDDILALGGRRRHAEESDAWRKAAKGALLPEHVMVVGVGQRTWQSYRMDAGAAVAQSYLFRRKAGRLLLDAEGRPLPENRKGDGTVYRFAAHLEGSDARPVPVRQEHSSLARSEGVIEMARAMLSGLRHPDELGDMLGGDDDLELHTPEWAVPDAAFAVEVEGAPPGSDLECVVREVSGHDTVHHPELKRVRGTEGGWRAACRLDRPGMYEVEVRGGAEPLRRLVPVLATEQHG</sequence>